<evidence type="ECO:0000259" key="9">
    <source>
        <dbReference type="PROSITE" id="PS50989"/>
    </source>
</evidence>
<dbReference type="Proteomes" id="UP001161247">
    <property type="component" value="Chromosome 5"/>
</dbReference>
<evidence type="ECO:0000256" key="2">
    <source>
        <dbReference type="ARBA" id="ARBA00022516"/>
    </source>
</evidence>
<proteinExistence type="predicted"/>
<evidence type="ECO:0000313" key="11">
    <source>
        <dbReference type="Proteomes" id="UP001161247"/>
    </source>
</evidence>
<evidence type="ECO:0000256" key="1">
    <source>
        <dbReference type="ARBA" id="ARBA00011883"/>
    </source>
</evidence>
<dbReference type="AlphaFoldDB" id="A0AAV1DAN8"/>
<dbReference type="GO" id="GO:0005524">
    <property type="term" value="F:ATP binding"/>
    <property type="evidence" value="ECO:0007669"/>
    <property type="project" value="UniProtKB-KW"/>
</dbReference>
<dbReference type="SUPFAM" id="SSF52096">
    <property type="entry name" value="ClpP/crotonase"/>
    <property type="match status" value="1"/>
</dbReference>
<comment type="catalytic activity">
    <reaction evidence="8">
        <text>N(6)-carboxybiotinyl-L-lysyl-[protein] + acetyl-CoA = N(6)-biotinyl-L-lysyl-[protein] + malonyl-CoA</text>
        <dbReference type="Rhea" id="RHEA:54728"/>
        <dbReference type="Rhea" id="RHEA-COMP:10505"/>
        <dbReference type="Rhea" id="RHEA-COMP:10506"/>
        <dbReference type="ChEBI" id="CHEBI:57288"/>
        <dbReference type="ChEBI" id="CHEBI:57384"/>
        <dbReference type="ChEBI" id="CHEBI:83144"/>
        <dbReference type="ChEBI" id="CHEBI:83145"/>
        <dbReference type="EC" id="2.1.3.15"/>
    </reaction>
</comment>
<dbReference type="InterPro" id="IPR007849">
    <property type="entry name" value="ATP10"/>
</dbReference>
<gene>
    <name evidence="10" type="ORF">OLC1_LOCUS13739</name>
</gene>
<evidence type="ECO:0000256" key="3">
    <source>
        <dbReference type="ARBA" id="ARBA00022741"/>
    </source>
</evidence>
<dbReference type="PROSITE" id="PS50989">
    <property type="entry name" value="COA_CT_CTER"/>
    <property type="match status" value="1"/>
</dbReference>
<dbReference type="GO" id="GO:0009317">
    <property type="term" value="C:acetyl-CoA carboxylase complex"/>
    <property type="evidence" value="ECO:0007669"/>
    <property type="project" value="InterPro"/>
</dbReference>
<dbReference type="Pfam" id="PF05176">
    <property type="entry name" value="ATP-synt_10"/>
    <property type="match status" value="1"/>
</dbReference>
<keyword evidence="3" id="KW-0547">Nucleotide-binding</keyword>
<dbReference type="InterPro" id="IPR029045">
    <property type="entry name" value="ClpP/crotonase-like_dom_sf"/>
</dbReference>
<keyword evidence="7" id="KW-0275">Fatty acid biosynthesis</keyword>
<organism evidence="10 11">
    <name type="scientific">Oldenlandia corymbosa var. corymbosa</name>
    <dbReference type="NCBI Taxonomy" id="529605"/>
    <lineage>
        <taxon>Eukaryota</taxon>
        <taxon>Viridiplantae</taxon>
        <taxon>Streptophyta</taxon>
        <taxon>Embryophyta</taxon>
        <taxon>Tracheophyta</taxon>
        <taxon>Spermatophyta</taxon>
        <taxon>Magnoliopsida</taxon>
        <taxon>eudicotyledons</taxon>
        <taxon>Gunneridae</taxon>
        <taxon>Pentapetalae</taxon>
        <taxon>asterids</taxon>
        <taxon>lamiids</taxon>
        <taxon>Gentianales</taxon>
        <taxon>Rubiaceae</taxon>
        <taxon>Rubioideae</taxon>
        <taxon>Spermacoceae</taxon>
        <taxon>Hedyotis-Oldenlandia complex</taxon>
        <taxon>Oldenlandia</taxon>
    </lineage>
</organism>
<dbReference type="Gene3D" id="3.90.226.10">
    <property type="entry name" value="2-enoyl-CoA Hydratase, Chain A, domain 1"/>
    <property type="match status" value="1"/>
</dbReference>
<dbReference type="GO" id="GO:0016743">
    <property type="term" value="F:carboxyl- or carbamoyltransferase activity"/>
    <property type="evidence" value="ECO:0007669"/>
    <property type="project" value="InterPro"/>
</dbReference>
<keyword evidence="4" id="KW-0276">Fatty acid metabolism</keyword>
<keyword evidence="5" id="KW-0067">ATP-binding</keyword>
<keyword evidence="6" id="KW-0443">Lipid metabolism</keyword>
<accession>A0AAV1DAN8</accession>
<sequence length="734" mass="82409">MTTSLPIIAFAASFAIGKGEEKGKFRSNGLDRVWFRNVEGCVMMRSKPKFLVAALKIVEKGNINTHDDDDDEDIDDDVVDVDDDDDFDPNCDHPLKKYLSNLKAMESKLGLPMKALFSNLPSFQKPLACLREDIDEVEQAVAKTGLDFGDQLSLLRIKHNEAHKLSYAQFTPIQRMTIARNPNRPTILDHIIRITEKWVRIHGDDEAGYDDPAIVTALGTIESETYMFIGHQRHTNDSFKGYRKTSQMMKYAEHLGFPIVIFINTTGSFADLKSEELGQDEAISQNLRTMFGLKVPIITVVIGEGGSASALLIACANKLLMMENSAFYVGSPGGCAEIMQRLSSAAREEAEKENIVSQEQHYRLRIAGQVIRDADDHAQTRKGSYEIRVAIVKAMEELRIVDTEELMRHRILKFRAVGEVGYYHKEDGQMEVEKIRRLMKPSQLPAAVLSTVSFIAASRSLLSGFSHLLFLPFVVQYSDLSVNAAPSTPLSLRPGIPFKNPSQWTARRFLDIHQLASKSAIEKERARLSDELNRGYFADIEEMKKHGGKIAMANKIVIPAMAAVKFPELEANYSDGSSLKLPITSVVKDSGADKLDVPKASLLCLSFRASSQAMIDSWSLPFLDEFRNSNDVRLFEVSFIDSWLLTRSPVKKLLLRIMRKPNPDDMKGALQRQVVYSFGDHYYFRKELKILNLLTGYVFLLDKFGRIRWQGSGSATEEELGSLLSCTSLLLQEA</sequence>
<protein>
    <recommendedName>
        <fullName evidence="1">acetyl-CoA carboxytransferase</fullName>
        <ecNumber evidence="1">2.1.3.15</ecNumber>
    </recommendedName>
</protein>
<dbReference type="PANTHER" id="PTHR42853:SF1">
    <property type="entry name" value="ACETYL-COA CARBOXYTRANSFERASE"/>
    <property type="match status" value="1"/>
</dbReference>
<dbReference type="Pfam" id="PF03255">
    <property type="entry name" value="ACCA"/>
    <property type="match status" value="1"/>
</dbReference>
<dbReference type="GO" id="GO:0003989">
    <property type="term" value="F:acetyl-CoA carboxylase activity"/>
    <property type="evidence" value="ECO:0007669"/>
    <property type="project" value="InterPro"/>
</dbReference>
<dbReference type="GO" id="GO:0006633">
    <property type="term" value="P:fatty acid biosynthetic process"/>
    <property type="evidence" value="ECO:0007669"/>
    <property type="project" value="UniProtKB-KW"/>
</dbReference>
<evidence type="ECO:0000313" key="10">
    <source>
        <dbReference type="EMBL" id="CAI9104929.1"/>
    </source>
</evidence>
<evidence type="ECO:0000256" key="5">
    <source>
        <dbReference type="ARBA" id="ARBA00022840"/>
    </source>
</evidence>
<keyword evidence="11" id="KW-1185">Reference proteome</keyword>
<keyword evidence="2" id="KW-0444">Lipid biosynthesis</keyword>
<dbReference type="InterPro" id="IPR011763">
    <property type="entry name" value="COA_CT_C"/>
</dbReference>
<evidence type="ECO:0000256" key="8">
    <source>
        <dbReference type="ARBA" id="ARBA00049152"/>
    </source>
</evidence>
<reference evidence="10" key="1">
    <citation type="submission" date="2023-03" db="EMBL/GenBank/DDBJ databases">
        <authorList>
            <person name="Julca I."/>
        </authorList>
    </citation>
    <scope>NUCLEOTIDE SEQUENCE</scope>
</reference>
<evidence type="ECO:0000256" key="7">
    <source>
        <dbReference type="ARBA" id="ARBA00023160"/>
    </source>
</evidence>
<dbReference type="EMBL" id="OX459122">
    <property type="protein sequence ID" value="CAI9104929.1"/>
    <property type="molecule type" value="Genomic_DNA"/>
</dbReference>
<dbReference type="InterPro" id="IPR001095">
    <property type="entry name" value="Acetyl_CoA_COase_a_su"/>
</dbReference>
<dbReference type="EC" id="2.1.3.15" evidence="1"/>
<name>A0AAV1DAN8_OLDCO</name>
<evidence type="ECO:0000256" key="4">
    <source>
        <dbReference type="ARBA" id="ARBA00022832"/>
    </source>
</evidence>
<feature type="domain" description="CoA carboxyltransferase C-terminal" evidence="9">
    <location>
        <begin position="154"/>
        <end position="397"/>
    </location>
</feature>
<evidence type="ECO:0000256" key="6">
    <source>
        <dbReference type="ARBA" id="ARBA00023098"/>
    </source>
</evidence>
<dbReference type="PANTHER" id="PTHR42853">
    <property type="entry name" value="ACETYL-COENZYME A CARBOXYLASE CARBOXYL TRANSFERASE SUBUNIT ALPHA"/>
    <property type="match status" value="1"/>
</dbReference>